<feature type="transmembrane region" description="Helical" evidence="5">
    <location>
        <begin position="355"/>
        <end position="374"/>
    </location>
</feature>
<dbReference type="GO" id="GO:0005774">
    <property type="term" value="C:vacuolar membrane"/>
    <property type="evidence" value="ECO:0007669"/>
    <property type="project" value="TreeGrafter"/>
</dbReference>
<feature type="transmembrane region" description="Helical" evidence="5">
    <location>
        <begin position="531"/>
        <end position="553"/>
    </location>
</feature>
<keyword evidence="4 5" id="KW-0472">Membrane</keyword>
<evidence type="ECO:0000313" key="8">
    <source>
        <dbReference type="Proteomes" id="UP000270296"/>
    </source>
</evidence>
<keyword evidence="2 5" id="KW-0812">Transmembrane</keyword>
<feature type="domain" description="Amino acid transporter transmembrane" evidence="6">
    <location>
        <begin position="329"/>
        <end position="587"/>
    </location>
</feature>
<feature type="transmembrane region" description="Helical" evidence="5">
    <location>
        <begin position="654"/>
        <end position="684"/>
    </location>
</feature>
<protein>
    <submittedName>
        <fullName evidence="9">Proteasome assembly chaperone 1</fullName>
    </submittedName>
</protein>
<evidence type="ECO:0000313" key="7">
    <source>
        <dbReference type="EMBL" id="VDO99325.1"/>
    </source>
</evidence>
<name>A0A183IH11_9BILA</name>
<dbReference type="PANTHER" id="PTHR22950">
    <property type="entry name" value="AMINO ACID TRANSPORTER"/>
    <property type="match status" value="1"/>
</dbReference>
<dbReference type="GO" id="GO:0015179">
    <property type="term" value="F:L-amino acid transmembrane transporter activity"/>
    <property type="evidence" value="ECO:0007669"/>
    <property type="project" value="TreeGrafter"/>
</dbReference>
<proteinExistence type="predicted"/>
<evidence type="ECO:0000256" key="2">
    <source>
        <dbReference type="ARBA" id="ARBA00022692"/>
    </source>
</evidence>
<gene>
    <name evidence="7" type="ORF">SBAD_LOCUS2906</name>
</gene>
<dbReference type="InterPro" id="IPR013057">
    <property type="entry name" value="AA_transpt_TM"/>
</dbReference>
<dbReference type="PANTHER" id="PTHR22950:SF349">
    <property type="entry name" value="AMINO ACID TRANSPORTER TRANSMEMBRANE DOMAIN-CONTAINING PROTEIN"/>
    <property type="match status" value="1"/>
</dbReference>
<reference evidence="9" key="1">
    <citation type="submission" date="2016-06" db="UniProtKB">
        <authorList>
            <consortium name="WormBaseParasite"/>
        </authorList>
    </citation>
    <scope>IDENTIFICATION</scope>
</reference>
<reference evidence="7 8" key="2">
    <citation type="submission" date="2018-11" db="EMBL/GenBank/DDBJ databases">
        <authorList>
            <consortium name="Pathogen Informatics"/>
        </authorList>
    </citation>
    <scope>NUCLEOTIDE SEQUENCE [LARGE SCALE GENOMIC DNA]</scope>
</reference>
<dbReference type="AlphaFoldDB" id="A0A183IH11"/>
<feature type="transmembrane region" description="Helical" evidence="5">
    <location>
        <begin position="574"/>
        <end position="592"/>
    </location>
</feature>
<evidence type="ECO:0000256" key="5">
    <source>
        <dbReference type="SAM" id="Phobius"/>
    </source>
</evidence>
<dbReference type="Gene3D" id="1.20.1740.10">
    <property type="entry name" value="Amino acid/polyamine transporter I"/>
    <property type="match status" value="1"/>
</dbReference>
<feature type="transmembrane region" description="Helical" evidence="5">
    <location>
        <begin position="456"/>
        <end position="475"/>
    </location>
</feature>
<dbReference type="Pfam" id="PF01490">
    <property type="entry name" value="Aa_trans"/>
    <property type="match status" value="2"/>
</dbReference>
<evidence type="ECO:0000313" key="9">
    <source>
        <dbReference type="WBParaSite" id="SBAD_0000304501-mRNA-1"/>
    </source>
</evidence>
<dbReference type="Proteomes" id="UP000270296">
    <property type="component" value="Unassembled WGS sequence"/>
</dbReference>
<evidence type="ECO:0000256" key="1">
    <source>
        <dbReference type="ARBA" id="ARBA00004141"/>
    </source>
</evidence>
<dbReference type="EMBL" id="UZAM01007470">
    <property type="protein sequence ID" value="VDO99325.1"/>
    <property type="molecule type" value="Genomic_DNA"/>
</dbReference>
<feature type="transmembrane region" description="Helical" evidence="5">
    <location>
        <begin position="386"/>
        <end position="405"/>
    </location>
</feature>
<feature type="transmembrane region" description="Helical" evidence="5">
    <location>
        <begin position="612"/>
        <end position="642"/>
    </location>
</feature>
<feature type="domain" description="Amino acid transporter transmembrane" evidence="6">
    <location>
        <begin position="603"/>
        <end position="680"/>
    </location>
</feature>
<dbReference type="OrthoDB" id="1684102at2759"/>
<evidence type="ECO:0000256" key="4">
    <source>
        <dbReference type="ARBA" id="ARBA00023136"/>
    </source>
</evidence>
<keyword evidence="8" id="KW-1185">Reference proteome</keyword>
<evidence type="ECO:0000259" key="6">
    <source>
        <dbReference type="Pfam" id="PF01490"/>
    </source>
</evidence>
<evidence type="ECO:0000256" key="3">
    <source>
        <dbReference type="ARBA" id="ARBA00022989"/>
    </source>
</evidence>
<dbReference type="WBParaSite" id="SBAD_0000304501-mRNA-1">
    <property type="protein sequence ID" value="SBAD_0000304501-mRNA-1"/>
    <property type="gene ID" value="SBAD_0000304501"/>
</dbReference>
<feature type="transmembrane region" description="Helical" evidence="5">
    <location>
        <begin position="487"/>
        <end position="511"/>
    </location>
</feature>
<comment type="subcellular location">
    <subcellularLocation>
        <location evidence="1">Membrane</location>
        <topology evidence="1">Multi-pass membrane protein</topology>
    </subcellularLocation>
</comment>
<feature type="transmembrane region" description="Helical" evidence="5">
    <location>
        <begin position="412"/>
        <end position="436"/>
    </location>
</feature>
<sequence length="693" mass="78185">MLTFGELREPFSRASDVFDDEDFEEPVEFPYVLTKTMTSDSDDLQKSVRCQTLVVAYGLHSLNFMNAYVLGDTWHLIATVTVRRKVLSGDSETVVPPLAELTFHANKDKDGVLVCLCPDFFDVQASVAISDMVFSVPETCPSSVIVLLSKHESCITKAEEQDVVSDVPARLQYLPDSWWSEAVPKEWQRLRLTFLENVGAADMAMPLERENSISSTTSSMFPEHKVSFSSELDLISYRSDTCEIRKIPVLVRIQQEEQRMYIMLKRLRRSLPNLMTEEQAMMNFVKGMAGTGDLSLPLAFFNAGLWYTDSNITRKNYNDLRCNIPSADYGQTAELAMKQGPVLLRKKAHWGRNTVNTFLMINQIGTICIYYLFISENFKEGFSPSNTMSLIHFMLMILVPLLLLCSIRHLKYLAYFTTVANVILLIAIVILLQYMVRDLPPSSRLPAFNSWNTLPLFFGSAMFAFQGINTISAIESRSLRPKNIIKWNGVLNTSCVLVAVLYIVLGFYGYVKFGDEVKGTVTLNLPMDEPIYRATKVMFGMSILFTYPVQFYVPVSVVARHIEIKYGINKKQFLAEYAFRYLLVLFSCKLPVDCLASAHKQLIRISVAVAAVLPHLGLIISLIGSFAGSVIAMMFPGVIYFSTYHLSNERNFKWYWHLAVTIFLVLIGIFGMVTGSYASIVGLIEALKKGGYS</sequence>
<organism evidence="9">
    <name type="scientific">Soboliphyme baturini</name>
    <dbReference type="NCBI Taxonomy" id="241478"/>
    <lineage>
        <taxon>Eukaryota</taxon>
        <taxon>Metazoa</taxon>
        <taxon>Ecdysozoa</taxon>
        <taxon>Nematoda</taxon>
        <taxon>Enoplea</taxon>
        <taxon>Dorylaimia</taxon>
        <taxon>Dioctophymatida</taxon>
        <taxon>Dioctophymatoidea</taxon>
        <taxon>Soboliphymatidae</taxon>
        <taxon>Soboliphyme</taxon>
    </lineage>
</organism>
<accession>A0A183IH11</accession>
<keyword evidence="3 5" id="KW-1133">Transmembrane helix</keyword>